<accession>A0A8B2NKF1</accession>
<name>A0A8B2NKF1_9HYPH</name>
<evidence type="ECO:0000256" key="3">
    <source>
        <dbReference type="ARBA" id="ARBA00023027"/>
    </source>
</evidence>
<keyword evidence="8" id="KW-1185">Reference proteome</keyword>
<evidence type="ECO:0000259" key="5">
    <source>
        <dbReference type="Pfam" id="PF00389"/>
    </source>
</evidence>
<keyword evidence="2 4" id="KW-0560">Oxidoreductase</keyword>
<evidence type="ECO:0000259" key="6">
    <source>
        <dbReference type="Pfam" id="PF02826"/>
    </source>
</evidence>
<gene>
    <name evidence="7" type="ORF">DLJ53_20475</name>
</gene>
<dbReference type="InterPro" id="IPR036291">
    <property type="entry name" value="NAD(P)-bd_dom_sf"/>
</dbReference>
<dbReference type="EMBL" id="QHHQ01000004">
    <property type="protein sequence ID" value="RAI00095.1"/>
    <property type="molecule type" value="Genomic_DNA"/>
</dbReference>
<dbReference type="GO" id="GO:0016616">
    <property type="term" value="F:oxidoreductase activity, acting on the CH-OH group of donors, NAD or NADP as acceptor"/>
    <property type="evidence" value="ECO:0007669"/>
    <property type="project" value="InterPro"/>
</dbReference>
<dbReference type="SUPFAM" id="SSF52283">
    <property type="entry name" value="Formate/glycerate dehydrogenase catalytic domain-like"/>
    <property type="match status" value="1"/>
</dbReference>
<dbReference type="Pfam" id="PF02826">
    <property type="entry name" value="2-Hacid_dh_C"/>
    <property type="match status" value="1"/>
</dbReference>
<dbReference type="Pfam" id="PF00389">
    <property type="entry name" value="2-Hacid_dh"/>
    <property type="match status" value="1"/>
</dbReference>
<reference evidence="7 8" key="1">
    <citation type="submission" date="2018-05" db="EMBL/GenBank/DDBJ databases">
        <title>Acuticoccus sediminis sp. nov., isolated from deep-sea sediment of Indian Ocean.</title>
        <authorList>
            <person name="Liu X."/>
            <person name="Lai Q."/>
            <person name="Du Y."/>
            <person name="Sun F."/>
            <person name="Zhang X."/>
            <person name="Wang S."/>
            <person name="Shao Z."/>
        </authorList>
    </citation>
    <scope>NUCLEOTIDE SEQUENCE [LARGE SCALE GENOMIC DNA]</scope>
    <source>
        <strain evidence="7 8">PTG4-2</strain>
    </source>
</reference>
<dbReference type="OrthoDB" id="9793626at2"/>
<dbReference type="InterPro" id="IPR006139">
    <property type="entry name" value="D-isomer_2_OHA_DH_cat_dom"/>
</dbReference>
<dbReference type="PANTHER" id="PTHR43761:SF1">
    <property type="entry name" value="D-ISOMER SPECIFIC 2-HYDROXYACID DEHYDROGENASE CATALYTIC DOMAIN-CONTAINING PROTEIN-RELATED"/>
    <property type="match status" value="1"/>
</dbReference>
<dbReference type="GO" id="GO:0051287">
    <property type="term" value="F:NAD binding"/>
    <property type="evidence" value="ECO:0007669"/>
    <property type="project" value="InterPro"/>
</dbReference>
<sequence length="345" mass="37145">MTRIAIIDPQFDGTPDIELDEAGADTEFTILRPGYDPVSPADLDGADAVVNCRSRHYIPADLVAGMTTVKVVVQAGVGFNHIDLDACAARGIPVCNTPDYGTMEVADHAIGLMLALSRGIPTYAERLWTRDDAWGTHALPLPPVRRLSIRTFGVIGMGRIGTAAALRAKAFGMTVAFYDPFLPAGTELSFGFTRAATLEDLLAQADIVSVHCPLTPQTAQIIDDDAIAAMKPGAVLINTSRGGTVDLDAIERGLRSGKLNAAALDVLPREPLDRSHPLIAAWGAREGWLDGRLIITPHAAFYSPEGLADMRRLSTRAVMGYLTEGRLRSCVNLRELERHGHRFDA</sequence>
<feature type="domain" description="D-isomer specific 2-hydroxyacid dehydrogenase NAD-binding" evidence="6">
    <location>
        <begin position="110"/>
        <end position="300"/>
    </location>
</feature>
<protein>
    <submittedName>
        <fullName evidence="7">C-terminal binding protein</fullName>
    </submittedName>
</protein>
<dbReference type="PROSITE" id="PS00670">
    <property type="entry name" value="D_2_HYDROXYACID_DH_2"/>
    <property type="match status" value="1"/>
</dbReference>
<comment type="caution">
    <text evidence="7">The sequence shown here is derived from an EMBL/GenBank/DDBJ whole genome shotgun (WGS) entry which is preliminary data.</text>
</comment>
<dbReference type="AlphaFoldDB" id="A0A8B2NKF1"/>
<dbReference type="Proteomes" id="UP000249590">
    <property type="component" value="Unassembled WGS sequence"/>
</dbReference>
<feature type="domain" description="D-isomer specific 2-hydroxyacid dehydrogenase catalytic" evidence="5">
    <location>
        <begin position="43"/>
        <end position="332"/>
    </location>
</feature>
<evidence type="ECO:0000313" key="7">
    <source>
        <dbReference type="EMBL" id="RAI00095.1"/>
    </source>
</evidence>
<dbReference type="InterPro" id="IPR006140">
    <property type="entry name" value="D-isomer_DH_NAD-bd"/>
</dbReference>
<dbReference type="PANTHER" id="PTHR43761">
    <property type="entry name" value="D-ISOMER SPECIFIC 2-HYDROXYACID DEHYDROGENASE FAMILY PROTEIN (AFU_ORTHOLOGUE AFUA_1G13630)"/>
    <property type="match status" value="1"/>
</dbReference>
<dbReference type="SUPFAM" id="SSF51735">
    <property type="entry name" value="NAD(P)-binding Rossmann-fold domains"/>
    <property type="match status" value="1"/>
</dbReference>
<proteinExistence type="inferred from homology"/>
<dbReference type="InterPro" id="IPR050418">
    <property type="entry name" value="D-iso_2-hydroxyacid_DH_PdxB"/>
</dbReference>
<evidence type="ECO:0000256" key="1">
    <source>
        <dbReference type="ARBA" id="ARBA00005854"/>
    </source>
</evidence>
<dbReference type="InterPro" id="IPR029753">
    <property type="entry name" value="D-isomer_DH_CS"/>
</dbReference>
<comment type="similarity">
    <text evidence="1 4">Belongs to the D-isomer specific 2-hydroxyacid dehydrogenase family.</text>
</comment>
<dbReference type="Gene3D" id="3.40.50.720">
    <property type="entry name" value="NAD(P)-binding Rossmann-like Domain"/>
    <property type="match status" value="2"/>
</dbReference>
<evidence type="ECO:0000313" key="8">
    <source>
        <dbReference type="Proteomes" id="UP000249590"/>
    </source>
</evidence>
<dbReference type="InterPro" id="IPR043322">
    <property type="entry name" value="CtBP"/>
</dbReference>
<dbReference type="RefSeq" id="WP_111348677.1">
    <property type="nucleotide sequence ID" value="NZ_JAIWKD010000007.1"/>
</dbReference>
<evidence type="ECO:0000256" key="2">
    <source>
        <dbReference type="ARBA" id="ARBA00023002"/>
    </source>
</evidence>
<keyword evidence="3" id="KW-0520">NAD</keyword>
<dbReference type="CDD" id="cd05299">
    <property type="entry name" value="CtBP_dh"/>
    <property type="match status" value="1"/>
</dbReference>
<organism evidence="7 8">
    <name type="scientific">Acuticoccus sediminis</name>
    <dbReference type="NCBI Taxonomy" id="2184697"/>
    <lineage>
        <taxon>Bacteria</taxon>
        <taxon>Pseudomonadati</taxon>
        <taxon>Pseudomonadota</taxon>
        <taxon>Alphaproteobacteria</taxon>
        <taxon>Hyphomicrobiales</taxon>
        <taxon>Amorphaceae</taxon>
        <taxon>Acuticoccus</taxon>
    </lineage>
</organism>
<dbReference type="GO" id="GO:0003714">
    <property type="term" value="F:transcription corepressor activity"/>
    <property type="evidence" value="ECO:0007669"/>
    <property type="project" value="InterPro"/>
</dbReference>
<evidence type="ECO:0000256" key="4">
    <source>
        <dbReference type="RuleBase" id="RU003719"/>
    </source>
</evidence>